<protein>
    <submittedName>
        <fullName evidence="9">Putative FRAS1-related extracellular matrix protein 2-like isoform X1</fullName>
    </submittedName>
</protein>
<dbReference type="AlphaFoldDB" id="A0A423TQQ1"/>
<feature type="region of interest" description="Disordered" evidence="6">
    <location>
        <begin position="171"/>
        <end position="230"/>
    </location>
</feature>
<dbReference type="STRING" id="6689.A0A423TQQ1"/>
<name>A0A423TQQ1_PENVA</name>
<keyword evidence="3" id="KW-0677">Repeat</keyword>
<feature type="region of interest" description="Disordered" evidence="6">
    <location>
        <begin position="1097"/>
        <end position="1119"/>
    </location>
</feature>
<dbReference type="Pfam" id="PF16184">
    <property type="entry name" value="Cadherin_3"/>
    <property type="match status" value="5"/>
</dbReference>
<evidence type="ECO:0000256" key="1">
    <source>
        <dbReference type="ARBA" id="ARBA00022723"/>
    </source>
</evidence>
<keyword evidence="2 7" id="KW-0732">Signal</keyword>
<evidence type="ECO:0000313" key="9">
    <source>
        <dbReference type="EMBL" id="ROT78785.1"/>
    </source>
</evidence>
<sequence>MRTFAAILVTAAAVSAWAGRVSAQGSYSYAEDYSGDYGDYESRDSYSYEDYGDYGDEYGDNALWDDDRRTSHYGADQYGTRTTQYDTRTTLVSSGHSPYHSASSVYPGSSLAPSTASSTYYKTSYTTLPYSEAGVTLTSRPRARAALGVRLSVPRETRLVALSFRRSRTNSATRSQALATSESCTAGVPSLRRPTAATSALARRHDFDPTRSDVPLTDANELVPPPGGDADLFGRTDDDYYYEGRFSVGTAESAYNEQDLLEEKDIILVNRRLDVPFGRVKYLNSETDLKIKVDEGHRCRVTVIGNEPITQRPGMLTPSNFSCDFSLHEVHYTHLGGRYPSSDTIKLLLRYDTQQDTFIIPFTMTVKVLYDMQLEVVTLNMPLNVDQLFGTSNDIDRSNTMFAYDENRHECKITLLHRHSDLPRYRHTVVPSTRLDYIPAVAELYDVASMTLHKQEYFQFPVRLRAGKANTPPTVSYESLLLMDVNQFVMTALTPSIVTVLDEETPLERLIFNVTKALGYGEGMLVSTDDQNLAVSSFYQRDIRDLKIAYKPPAEDSNAKRTFEVEFEVLDEEGLASDPFRMMIIVNPKKTRAPLTMKNVGLELFEGQSRRLSSTKNLEIADEDNLEDVSLSVIGGLKHGRLLLMGAPTKIFSPATLDTGAVVYEHDDSETYTDNLLLRMSDREHEVEFLFPITVFPEDDQPPIAHVNTGFQVKKGELKEITPFLLSATDVDSDDASITYLLQDPLPEFGALILRRPSMPPNPEHWQYLNNVYEKRASSWTQRDITDGFLYYRHLGEHRTVSVMDRIYFTLADSHDPPNESEIMDVAVKVLPVDDIPPELHTSCSLSLMVEEHKTTVLTKSSLQYVDVDSKNKNLEYHIQPLRNVDVNDRMSPGNIVLTESPEIVVATFTQAQINHHKISYKPPAQELGIVPRIIQFEFEVQDEAGNVLPGQTFTIFLTPVDNQPPEVLNSGIRGVQERSEVVITTRILDVTDPDTDVDNIIFRVSRVPLHGSLMYDALEMAPGNEFTRRDIIDMLIKYVNNGKGEMDNDRFKIDVTDGVHTIPVTVFIDIEPIDDEPPRLLELLPGRFGAMVRVREATTRPSPPRSSKPRIQTPSSFV</sequence>
<dbReference type="GO" id="GO:0046872">
    <property type="term" value="F:metal ion binding"/>
    <property type="evidence" value="ECO:0007669"/>
    <property type="project" value="UniProtKB-KW"/>
</dbReference>
<reference evidence="9 10" key="2">
    <citation type="submission" date="2019-01" db="EMBL/GenBank/DDBJ databases">
        <title>The decoding of complex shrimp genome reveals the adaptation for benthos swimmer, frequently molting mechanism and breeding impact on genome.</title>
        <authorList>
            <person name="Sun Y."/>
            <person name="Gao Y."/>
            <person name="Yu Y."/>
        </authorList>
    </citation>
    <scope>NUCLEOTIDE SEQUENCE [LARGE SCALE GENOMIC DNA]</scope>
    <source>
        <tissue evidence="9">Muscle</tissue>
    </source>
</reference>
<dbReference type="EMBL" id="QCYY01001331">
    <property type="protein sequence ID" value="ROT78785.1"/>
    <property type="molecule type" value="Genomic_DNA"/>
</dbReference>
<evidence type="ECO:0000256" key="3">
    <source>
        <dbReference type="ARBA" id="ARBA00022737"/>
    </source>
</evidence>
<comment type="caution">
    <text evidence="9">The sequence shown here is derived from an EMBL/GenBank/DDBJ whole genome shotgun (WGS) entry which is preliminary data.</text>
</comment>
<dbReference type="GO" id="GO:0009653">
    <property type="term" value="P:anatomical structure morphogenesis"/>
    <property type="evidence" value="ECO:0007669"/>
    <property type="project" value="TreeGrafter"/>
</dbReference>
<evidence type="ECO:0000259" key="8">
    <source>
        <dbReference type="Pfam" id="PF19309"/>
    </source>
</evidence>
<organism evidence="9 10">
    <name type="scientific">Penaeus vannamei</name>
    <name type="common">Whiteleg shrimp</name>
    <name type="synonym">Litopenaeus vannamei</name>
    <dbReference type="NCBI Taxonomy" id="6689"/>
    <lineage>
        <taxon>Eukaryota</taxon>
        <taxon>Metazoa</taxon>
        <taxon>Ecdysozoa</taxon>
        <taxon>Arthropoda</taxon>
        <taxon>Crustacea</taxon>
        <taxon>Multicrustacea</taxon>
        <taxon>Malacostraca</taxon>
        <taxon>Eumalacostraca</taxon>
        <taxon>Eucarida</taxon>
        <taxon>Decapoda</taxon>
        <taxon>Dendrobranchiata</taxon>
        <taxon>Penaeoidea</taxon>
        <taxon>Penaeidae</taxon>
        <taxon>Penaeus</taxon>
    </lineage>
</organism>
<dbReference type="InterPro" id="IPR045658">
    <property type="entry name" value="FRAS1-rel_N"/>
</dbReference>
<dbReference type="PROSITE" id="PS51854">
    <property type="entry name" value="CSPG"/>
    <property type="match status" value="5"/>
</dbReference>
<dbReference type="PANTHER" id="PTHR45739:SF8">
    <property type="entry name" value="FRAS1-RELATED EXTRACELLULAR MATRIX PROTEIN 1"/>
    <property type="match status" value="1"/>
</dbReference>
<evidence type="ECO:0000256" key="7">
    <source>
        <dbReference type="SAM" id="SignalP"/>
    </source>
</evidence>
<evidence type="ECO:0000256" key="4">
    <source>
        <dbReference type="ARBA" id="ARBA00023180"/>
    </source>
</evidence>
<reference evidence="9 10" key="1">
    <citation type="submission" date="2018-04" db="EMBL/GenBank/DDBJ databases">
        <authorList>
            <person name="Zhang X."/>
            <person name="Yuan J."/>
            <person name="Li F."/>
            <person name="Xiang J."/>
        </authorList>
    </citation>
    <scope>NUCLEOTIDE SEQUENCE [LARGE SCALE GENOMIC DNA]</scope>
    <source>
        <tissue evidence="9">Muscle</tissue>
    </source>
</reference>
<dbReference type="InterPro" id="IPR039005">
    <property type="entry name" value="CSPG_rpt"/>
</dbReference>
<evidence type="ECO:0000256" key="6">
    <source>
        <dbReference type="SAM" id="MobiDB-lite"/>
    </source>
</evidence>
<feature type="compositionally biased region" description="Polar residues" evidence="6">
    <location>
        <begin position="171"/>
        <end position="184"/>
    </location>
</feature>
<dbReference type="InterPro" id="IPR051561">
    <property type="entry name" value="FRAS1_ECM"/>
</dbReference>
<feature type="repeat" description="CSPG" evidence="5">
    <location>
        <begin position="837"/>
        <end position="942"/>
    </location>
</feature>
<feature type="repeat" description="CSPG" evidence="5">
    <location>
        <begin position="702"/>
        <end position="812"/>
    </location>
</feature>
<keyword evidence="10" id="KW-1185">Reference proteome</keyword>
<feature type="repeat" description="CSPG" evidence="5">
    <location>
        <begin position="964"/>
        <end position="1057"/>
    </location>
</feature>
<evidence type="ECO:0000256" key="5">
    <source>
        <dbReference type="PROSITE-ProRule" id="PRU01201"/>
    </source>
</evidence>
<evidence type="ECO:0000313" key="10">
    <source>
        <dbReference type="Proteomes" id="UP000283509"/>
    </source>
</evidence>
<dbReference type="PANTHER" id="PTHR45739">
    <property type="entry name" value="MATRIX PROTEIN, PUTATIVE-RELATED"/>
    <property type="match status" value="1"/>
</dbReference>
<feature type="signal peptide" evidence="7">
    <location>
        <begin position="1"/>
        <end position="23"/>
    </location>
</feature>
<dbReference type="Proteomes" id="UP000283509">
    <property type="component" value="Unassembled WGS sequence"/>
</dbReference>
<gene>
    <name evidence="9" type="ORF">C7M84_002491</name>
</gene>
<feature type="chain" id="PRO_5019396649" evidence="7">
    <location>
        <begin position="24"/>
        <end position="1119"/>
    </location>
</feature>
<accession>A0A423TQQ1</accession>
<dbReference type="Pfam" id="PF19309">
    <property type="entry name" value="Frem_N"/>
    <property type="match status" value="1"/>
</dbReference>
<keyword evidence="4" id="KW-0325">Glycoprotein</keyword>
<proteinExistence type="predicted"/>
<feature type="repeat" description="CSPG" evidence="5">
    <location>
        <begin position="593"/>
        <end position="681"/>
    </location>
</feature>
<evidence type="ECO:0000256" key="2">
    <source>
        <dbReference type="ARBA" id="ARBA00022729"/>
    </source>
</evidence>
<feature type="domain" description="FRAS1-related extracellular matrix protein N-terminal" evidence="8">
    <location>
        <begin position="266"/>
        <end position="430"/>
    </location>
</feature>
<keyword evidence="1" id="KW-0479">Metal-binding</keyword>
<dbReference type="OrthoDB" id="430044at2759"/>
<feature type="repeat" description="CSPG" evidence="5">
    <location>
        <begin position="472"/>
        <end position="568"/>
    </location>
</feature>